<evidence type="ECO:0000313" key="2">
    <source>
        <dbReference type="Proteomes" id="UP000238312"/>
    </source>
</evidence>
<comment type="caution">
    <text evidence="1">The sequence shown here is derived from an EMBL/GenBank/DDBJ whole genome shotgun (WGS) entry which is preliminary data.</text>
</comment>
<dbReference type="Proteomes" id="UP000238312">
    <property type="component" value="Unassembled WGS sequence"/>
</dbReference>
<dbReference type="RefSeq" id="WP_146178295.1">
    <property type="nucleotide sequence ID" value="NZ_JBFAIB010000001.1"/>
</dbReference>
<name>A0A2T0MXH9_9ACTN</name>
<dbReference type="EMBL" id="PVNG01000010">
    <property type="protein sequence ID" value="PRX63808.1"/>
    <property type="molecule type" value="Genomic_DNA"/>
</dbReference>
<gene>
    <name evidence="1" type="ORF">B0I32_110260</name>
</gene>
<evidence type="ECO:0000313" key="1">
    <source>
        <dbReference type="EMBL" id="PRX63808.1"/>
    </source>
</evidence>
<keyword evidence="2" id="KW-1185">Reference proteome</keyword>
<dbReference type="AlphaFoldDB" id="A0A2T0MXH9"/>
<proteinExistence type="predicted"/>
<accession>A0A2T0MXH9</accession>
<reference evidence="1 2" key="1">
    <citation type="submission" date="2018-03" db="EMBL/GenBank/DDBJ databases">
        <title>Genomic Encyclopedia of Type Strains, Phase III (KMG-III): the genomes of soil and plant-associated and newly described type strains.</title>
        <authorList>
            <person name="Whitman W."/>
        </authorList>
    </citation>
    <scope>NUCLEOTIDE SEQUENCE [LARGE SCALE GENOMIC DNA]</scope>
    <source>
        <strain evidence="1 2">CGMCC 4.7104</strain>
    </source>
</reference>
<protein>
    <submittedName>
        <fullName evidence="1">Uncharacterized protein</fullName>
    </submittedName>
</protein>
<sequence length="154" mass="15597">MLPEALAALAAAGGTAVVSAMATDTWESVKAGLGRMFGRGDGARAAATEHRLERAKAELAVLSGVELERAGDAQAAAWRTRLADLLEDHPEVADQVRTMIAQVQASKATVTAGDHAVAVGGDVTMEATGGGVAAVMIEGSVLTNRPPSPGPDRA</sequence>
<organism evidence="1 2">
    <name type="scientific">Nonomuraea fuscirosea</name>
    <dbReference type="NCBI Taxonomy" id="1291556"/>
    <lineage>
        <taxon>Bacteria</taxon>
        <taxon>Bacillati</taxon>
        <taxon>Actinomycetota</taxon>
        <taxon>Actinomycetes</taxon>
        <taxon>Streptosporangiales</taxon>
        <taxon>Streptosporangiaceae</taxon>
        <taxon>Nonomuraea</taxon>
    </lineage>
</organism>
<dbReference type="OrthoDB" id="3544267at2"/>